<reference evidence="1 2" key="1">
    <citation type="journal article" date="2012" name="BMC Genomics">
        <title>Genome of Epinotia aporema granulovirus (EpapGV), a polyorganotropic fast killing betabaculovirus with a novel thymidylate kinase gene.</title>
        <authorList>
            <person name="Ferrelli M.L."/>
            <person name="Salvador R."/>
            <person name="Biedma M.E."/>
            <person name="Berretta M.F."/>
            <person name="Haase S."/>
            <person name="Sciocco-Cap A."/>
            <person name="Ghiringhelli P.D."/>
            <person name="Romanowski V."/>
        </authorList>
    </citation>
    <scope>NUCLEOTIDE SEQUENCE [LARGE SCALE GENOMIC DNA]</scope>
</reference>
<evidence type="ECO:0000313" key="1">
    <source>
        <dbReference type="EMBL" id="AER41498.1"/>
    </source>
</evidence>
<protein>
    <submittedName>
        <fullName evidence="1">Uncharacterized protein</fullName>
    </submittedName>
</protein>
<accession>K4EQE7</accession>
<dbReference type="Proteomes" id="UP000201571">
    <property type="component" value="Segment"/>
</dbReference>
<name>K4EQE7_9BBAC</name>
<evidence type="ECO:0000313" key="2">
    <source>
        <dbReference type="Proteomes" id="UP000201571"/>
    </source>
</evidence>
<organism evidence="1 2">
    <name type="scientific">Epinotia aporema granulovirus</name>
    <dbReference type="NCBI Taxonomy" id="166056"/>
    <lineage>
        <taxon>Viruses</taxon>
        <taxon>Viruses incertae sedis</taxon>
        <taxon>Naldaviricetes</taxon>
        <taxon>Lefavirales</taxon>
        <taxon>Baculoviridae</taxon>
        <taxon>Betabaculovirus</taxon>
        <taxon>Betabaculovirus epaporemae</taxon>
    </lineage>
</organism>
<sequence length="61" mass="7397">MLRCRMISCDICHRPPVRCYICGTEITRRCRRDLINHWDMHTHTHKPKARCRPVVCFDCVR</sequence>
<keyword evidence="2" id="KW-1185">Reference proteome</keyword>
<proteinExistence type="predicted"/>
<dbReference type="KEGG" id="vg:13842618"/>
<dbReference type="EMBL" id="JN408834">
    <property type="protein sequence ID" value="AER41498.1"/>
    <property type="molecule type" value="Genomic_DNA"/>
</dbReference>
<dbReference type="RefSeq" id="YP_006908580.1">
    <property type="nucleotide sequence ID" value="NC_018875.1"/>
</dbReference>
<dbReference type="GeneID" id="13842618"/>